<feature type="transmembrane region" description="Helical" evidence="1">
    <location>
        <begin position="37"/>
        <end position="58"/>
    </location>
</feature>
<evidence type="ECO:0000313" key="2">
    <source>
        <dbReference type="EMBL" id="KDQ10423.1"/>
    </source>
</evidence>
<dbReference type="EMBL" id="KL198068">
    <property type="protein sequence ID" value="KDQ10423.1"/>
    <property type="molecule type" value="Genomic_DNA"/>
</dbReference>
<reference evidence="3" key="1">
    <citation type="journal article" date="2014" name="Proc. Natl. Acad. Sci. U.S.A.">
        <title>Extensive sampling of basidiomycete genomes demonstrates inadequacy of the white-rot/brown-rot paradigm for wood decay fungi.</title>
        <authorList>
            <person name="Riley R."/>
            <person name="Salamov A.A."/>
            <person name="Brown D.W."/>
            <person name="Nagy L.G."/>
            <person name="Floudas D."/>
            <person name="Held B.W."/>
            <person name="Levasseur A."/>
            <person name="Lombard V."/>
            <person name="Morin E."/>
            <person name="Otillar R."/>
            <person name="Lindquist E.A."/>
            <person name="Sun H."/>
            <person name="LaButti K.M."/>
            <person name="Schmutz J."/>
            <person name="Jabbour D."/>
            <person name="Luo H."/>
            <person name="Baker S.E."/>
            <person name="Pisabarro A.G."/>
            <person name="Walton J.D."/>
            <person name="Blanchette R.A."/>
            <person name="Henrissat B."/>
            <person name="Martin F."/>
            <person name="Cullen D."/>
            <person name="Hibbett D.S."/>
            <person name="Grigoriev I.V."/>
        </authorList>
    </citation>
    <scope>NUCLEOTIDE SEQUENCE [LARGE SCALE GENOMIC DNA]</scope>
    <source>
        <strain evidence="3">FD-172 SS1</strain>
    </source>
</reference>
<feature type="transmembrane region" description="Helical" evidence="1">
    <location>
        <begin position="6"/>
        <end position="25"/>
    </location>
</feature>
<accession>A0A067M3T1</accession>
<dbReference type="Proteomes" id="UP000027195">
    <property type="component" value="Unassembled WGS sequence"/>
</dbReference>
<evidence type="ECO:0000313" key="3">
    <source>
        <dbReference type="Proteomes" id="UP000027195"/>
    </source>
</evidence>
<gene>
    <name evidence="2" type="ORF">BOTBODRAFT_47098</name>
</gene>
<evidence type="ECO:0000256" key="1">
    <source>
        <dbReference type="SAM" id="Phobius"/>
    </source>
</evidence>
<organism evidence="2 3">
    <name type="scientific">Botryobasidium botryosum (strain FD-172 SS1)</name>
    <dbReference type="NCBI Taxonomy" id="930990"/>
    <lineage>
        <taxon>Eukaryota</taxon>
        <taxon>Fungi</taxon>
        <taxon>Dikarya</taxon>
        <taxon>Basidiomycota</taxon>
        <taxon>Agaricomycotina</taxon>
        <taxon>Agaricomycetes</taxon>
        <taxon>Cantharellales</taxon>
        <taxon>Botryobasidiaceae</taxon>
        <taxon>Botryobasidium</taxon>
    </lineage>
</organism>
<dbReference type="HOGENOM" id="CLU_1294195_0_0_1"/>
<name>A0A067M3T1_BOTB1</name>
<keyword evidence="1" id="KW-1133">Transmembrane helix</keyword>
<sequence>MNTDFASRVASAFLTSVFILLGFLLRSNGVMNSRISTTGVVALVSSILNPSFVSAAAIPRQQLASLFTSRTVPSTLLTNLMKLLMIAPISGMRGLSTSSGLYACPDTKLGDLSTLGTRPKTCTGGKSNQEFAMVAQLEMQEECQADGPMLRHVGQPVFHVSDLRARVAEALWVKVLTISFRSPSDSDRNVRFARKLELKERLVNFGSIFCDKD</sequence>
<dbReference type="AlphaFoldDB" id="A0A067M3T1"/>
<keyword evidence="1" id="KW-0812">Transmembrane</keyword>
<dbReference type="InParanoid" id="A0A067M3T1"/>
<protein>
    <submittedName>
        <fullName evidence="2">Uncharacterized protein</fullName>
    </submittedName>
</protein>
<keyword evidence="1" id="KW-0472">Membrane</keyword>
<keyword evidence="3" id="KW-1185">Reference proteome</keyword>
<proteinExistence type="predicted"/>